<evidence type="ECO:0000256" key="9">
    <source>
        <dbReference type="ARBA" id="ARBA00023014"/>
    </source>
</evidence>
<dbReference type="GO" id="GO:0046872">
    <property type="term" value="F:metal ion binding"/>
    <property type="evidence" value="ECO:0007669"/>
    <property type="project" value="UniProtKB-KW"/>
</dbReference>
<dbReference type="GO" id="GO:0031071">
    <property type="term" value="F:cysteine desulfurase activity"/>
    <property type="evidence" value="ECO:0007669"/>
    <property type="project" value="UniProtKB-EC"/>
</dbReference>
<gene>
    <name evidence="13" type="ORF">SAMN05421852_103227</name>
</gene>
<evidence type="ECO:0000313" key="13">
    <source>
        <dbReference type="EMBL" id="SFJ01172.1"/>
    </source>
</evidence>
<evidence type="ECO:0000313" key="14">
    <source>
        <dbReference type="Proteomes" id="UP000199545"/>
    </source>
</evidence>
<evidence type="ECO:0000256" key="11">
    <source>
        <dbReference type="RuleBase" id="RU004504"/>
    </source>
</evidence>
<dbReference type="STRING" id="46223.SAMN05421852_103227"/>
<dbReference type="PROSITE" id="PS00595">
    <property type="entry name" value="AA_TRANSFER_CLASS_5"/>
    <property type="match status" value="1"/>
</dbReference>
<dbReference type="Gene3D" id="3.90.1150.10">
    <property type="entry name" value="Aspartate Aminotransferase, domain 1"/>
    <property type="match status" value="1"/>
</dbReference>
<evidence type="ECO:0000256" key="7">
    <source>
        <dbReference type="ARBA" id="ARBA00022898"/>
    </source>
</evidence>
<dbReference type="NCBIfam" id="NF002806">
    <property type="entry name" value="PRK02948.1"/>
    <property type="match status" value="1"/>
</dbReference>
<keyword evidence="9" id="KW-0411">Iron-sulfur</keyword>
<evidence type="ECO:0000259" key="12">
    <source>
        <dbReference type="Pfam" id="PF00266"/>
    </source>
</evidence>
<dbReference type="FunFam" id="3.40.640.10:FF:000003">
    <property type="entry name" value="Cysteine desulfurase IscS"/>
    <property type="match status" value="1"/>
</dbReference>
<dbReference type="InterPro" id="IPR000192">
    <property type="entry name" value="Aminotrans_V_dom"/>
</dbReference>
<keyword evidence="6" id="KW-0479">Metal-binding</keyword>
<dbReference type="InterPro" id="IPR020578">
    <property type="entry name" value="Aminotrans_V_PyrdxlP_BS"/>
</dbReference>
<dbReference type="PANTHER" id="PTHR11601:SF34">
    <property type="entry name" value="CYSTEINE DESULFURASE"/>
    <property type="match status" value="1"/>
</dbReference>
<comment type="cofactor">
    <cofactor evidence="1 11">
        <name>pyridoxal 5'-phosphate</name>
        <dbReference type="ChEBI" id="CHEBI:597326"/>
    </cofactor>
</comment>
<dbReference type="Gene3D" id="3.40.640.10">
    <property type="entry name" value="Type I PLP-dependent aspartate aminotransferase-like (Major domain)"/>
    <property type="match status" value="1"/>
</dbReference>
<dbReference type="InterPro" id="IPR015422">
    <property type="entry name" value="PyrdxlP-dep_Trfase_small"/>
</dbReference>
<evidence type="ECO:0000256" key="2">
    <source>
        <dbReference type="ARBA" id="ARBA00006490"/>
    </source>
</evidence>
<dbReference type="EC" id="2.8.1.7" evidence="3"/>
<keyword evidence="4" id="KW-0808">Transferase</keyword>
<dbReference type="SUPFAM" id="SSF53383">
    <property type="entry name" value="PLP-dependent transferases"/>
    <property type="match status" value="1"/>
</dbReference>
<accession>A0A1I3MW76</accession>
<name>A0A1I3MW76_9BACL</name>
<evidence type="ECO:0000256" key="8">
    <source>
        <dbReference type="ARBA" id="ARBA00023004"/>
    </source>
</evidence>
<keyword evidence="14" id="KW-1185">Reference proteome</keyword>
<dbReference type="PANTHER" id="PTHR11601">
    <property type="entry name" value="CYSTEINE DESULFURYLASE FAMILY MEMBER"/>
    <property type="match status" value="1"/>
</dbReference>
<sequence length="380" mass="42015">MAIYLDHAATTPLDPRVREVMLPYLTDFFGNPSSIHRFGREVRQAIDRARMQVADALQADPSRIVFTSGGTEADNLAIIGVAAWYKEQGKNHVITSQIEHHAVLDACKYLEREGFQVTYLPVDSQGMIRLADLQQAITPQTSLISIMYGNNEVGTIQPIQEIGEIARSKGVLFHTDAVQAFGMEEINVEQLPVDLMTVSAHKINGPKGVGALYFSKNVHLLPRVFGGAQEKRRRPGTENVPGIVGFGKAAEIAKAERTQHREHMWHLRKRFLDELTAQGVSFVVNGHPDLTLPHICNISFPGMETETLLINFDLEGIACSSSSACTSGTLTVSHVLKAMRLPEERTRSAVRFSFGKGNTELEMEQAAEKTAKIIRRLTTS</sequence>
<keyword evidence="7" id="KW-0663">Pyridoxal phosphate</keyword>
<dbReference type="InterPro" id="IPR015424">
    <property type="entry name" value="PyrdxlP-dep_Trfase"/>
</dbReference>
<dbReference type="InterPro" id="IPR015421">
    <property type="entry name" value="PyrdxlP-dep_Trfase_major"/>
</dbReference>
<dbReference type="Gene3D" id="1.10.260.50">
    <property type="match status" value="1"/>
</dbReference>
<dbReference type="AlphaFoldDB" id="A0A1I3MW76"/>
<keyword evidence="5" id="KW-0001">2Fe-2S</keyword>
<dbReference type="OrthoDB" id="9808002at2"/>
<dbReference type="InterPro" id="IPR016454">
    <property type="entry name" value="Cysteine_dSase"/>
</dbReference>
<dbReference type="Proteomes" id="UP000199545">
    <property type="component" value="Unassembled WGS sequence"/>
</dbReference>
<keyword evidence="8" id="KW-0408">Iron</keyword>
<evidence type="ECO:0000256" key="1">
    <source>
        <dbReference type="ARBA" id="ARBA00001933"/>
    </source>
</evidence>
<evidence type="ECO:0000256" key="6">
    <source>
        <dbReference type="ARBA" id="ARBA00022723"/>
    </source>
</evidence>
<evidence type="ECO:0000256" key="3">
    <source>
        <dbReference type="ARBA" id="ARBA00012239"/>
    </source>
</evidence>
<evidence type="ECO:0000256" key="5">
    <source>
        <dbReference type="ARBA" id="ARBA00022714"/>
    </source>
</evidence>
<organism evidence="13 14">
    <name type="scientific">Thermoflavimicrobium dichotomicum</name>
    <dbReference type="NCBI Taxonomy" id="46223"/>
    <lineage>
        <taxon>Bacteria</taxon>
        <taxon>Bacillati</taxon>
        <taxon>Bacillota</taxon>
        <taxon>Bacilli</taxon>
        <taxon>Bacillales</taxon>
        <taxon>Thermoactinomycetaceae</taxon>
        <taxon>Thermoflavimicrobium</taxon>
    </lineage>
</organism>
<comment type="catalytic activity">
    <reaction evidence="10">
        <text>(sulfur carrier)-H + L-cysteine = (sulfur carrier)-SH + L-alanine</text>
        <dbReference type="Rhea" id="RHEA:43892"/>
        <dbReference type="Rhea" id="RHEA-COMP:14737"/>
        <dbReference type="Rhea" id="RHEA-COMP:14739"/>
        <dbReference type="ChEBI" id="CHEBI:29917"/>
        <dbReference type="ChEBI" id="CHEBI:35235"/>
        <dbReference type="ChEBI" id="CHEBI:57972"/>
        <dbReference type="ChEBI" id="CHEBI:64428"/>
        <dbReference type="EC" id="2.8.1.7"/>
    </reaction>
</comment>
<dbReference type="GO" id="GO:0051537">
    <property type="term" value="F:2 iron, 2 sulfur cluster binding"/>
    <property type="evidence" value="ECO:0007669"/>
    <property type="project" value="UniProtKB-KW"/>
</dbReference>
<protein>
    <recommendedName>
        <fullName evidence="3">cysteine desulfurase</fullName>
        <ecNumber evidence="3">2.8.1.7</ecNumber>
    </recommendedName>
</protein>
<evidence type="ECO:0000256" key="10">
    <source>
        <dbReference type="ARBA" id="ARBA00050776"/>
    </source>
</evidence>
<comment type="similarity">
    <text evidence="2">Belongs to the class-V pyridoxal-phosphate-dependent aminotransferase family. NifS/IscS subfamily.</text>
</comment>
<proteinExistence type="inferred from homology"/>
<reference evidence="13 14" key="1">
    <citation type="submission" date="2016-10" db="EMBL/GenBank/DDBJ databases">
        <authorList>
            <person name="de Groot N.N."/>
        </authorList>
    </citation>
    <scope>NUCLEOTIDE SEQUENCE [LARGE SCALE GENOMIC DNA]</scope>
    <source>
        <strain evidence="13 14">DSM 44778</strain>
    </source>
</reference>
<dbReference type="RefSeq" id="WP_093228620.1">
    <property type="nucleotide sequence ID" value="NZ_FORR01000003.1"/>
</dbReference>
<dbReference type="PIRSF" id="PIRSF005572">
    <property type="entry name" value="NifS"/>
    <property type="match status" value="1"/>
</dbReference>
<evidence type="ECO:0000256" key="4">
    <source>
        <dbReference type="ARBA" id="ARBA00022679"/>
    </source>
</evidence>
<dbReference type="EMBL" id="FORR01000003">
    <property type="protein sequence ID" value="SFJ01172.1"/>
    <property type="molecule type" value="Genomic_DNA"/>
</dbReference>
<dbReference type="Pfam" id="PF00266">
    <property type="entry name" value="Aminotran_5"/>
    <property type="match status" value="1"/>
</dbReference>
<feature type="domain" description="Aminotransferase class V" evidence="12">
    <location>
        <begin position="3"/>
        <end position="364"/>
    </location>
</feature>